<dbReference type="InterPro" id="IPR016195">
    <property type="entry name" value="Pol/histidinol_Pase-like"/>
</dbReference>
<evidence type="ECO:0000259" key="12">
    <source>
        <dbReference type="SMART" id="SM00481"/>
    </source>
</evidence>
<dbReference type="InterPro" id="IPR029460">
    <property type="entry name" value="DNAPol_HHH"/>
</dbReference>
<evidence type="ECO:0000313" key="13">
    <source>
        <dbReference type="EMBL" id="MDG0845210.1"/>
    </source>
</evidence>
<keyword evidence="6" id="KW-0548">Nucleotidyltransferase</keyword>
<dbReference type="AlphaFoldDB" id="A0A9X4L2G7"/>
<dbReference type="Proteomes" id="UP001152422">
    <property type="component" value="Unassembled WGS sequence"/>
</dbReference>
<dbReference type="InterPro" id="IPR004365">
    <property type="entry name" value="NA-bd_OB_tRNA"/>
</dbReference>
<keyword evidence="5" id="KW-0808">Transferase</keyword>
<accession>A0A9X4L2G7</accession>
<dbReference type="GO" id="GO:0006260">
    <property type="term" value="P:DNA replication"/>
    <property type="evidence" value="ECO:0007669"/>
    <property type="project" value="UniProtKB-KW"/>
</dbReference>
<dbReference type="PANTHER" id="PTHR32294">
    <property type="entry name" value="DNA POLYMERASE III SUBUNIT ALPHA"/>
    <property type="match status" value="1"/>
</dbReference>
<evidence type="ECO:0000256" key="5">
    <source>
        <dbReference type="ARBA" id="ARBA00022679"/>
    </source>
</evidence>
<dbReference type="CDD" id="cd07431">
    <property type="entry name" value="PHP_PolIIIA"/>
    <property type="match status" value="1"/>
</dbReference>
<dbReference type="GO" id="GO:0005737">
    <property type="term" value="C:cytoplasm"/>
    <property type="evidence" value="ECO:0007669"/>
    <property type="project" value="UniProtKB-SubCell"/>
</dbReference>
<feature type="domain" description="Polymerase/histidinol phosphatase N-terminal" evidence="12">
    <location>
        <begin position="3"/>
        <end position="70"/>
    </location>
</feature>
<dbReference type="Pfam" id="PF17657">
    <property type="entry name" value="DNA_pol3_finger"/>
    <property type="match status" value="1"/>
</dbReference>
<comment type="function">
    <text evidence="9">DNA polymerase III is a complex, multichain enzyme responsible for most of the replicative synthesis in bacteria. This DNA polymerase also exhibits 3' to 5' exonuclease activity. The alpha chain is the DNA polymerase.</text>
</comment>
<comment type="subcellular location">
    <subcellularLocation>
        <location evidence="1">Cytoplasm</location>
    </subcellularLocation>
</comment>
<evidence type="ECO:0000256" key="7">
    <source>
        <dbReference type="ARBA" id="ARBA00022705"/>
    </source>
</evidence>
<evidence type="ECO:0000256" key="4">
    <source>
        <dbReference type="ARBA" id="ARBA00019114"/>
    </source>
</evidence>
<dbReference type="GO" id="GO:0003676">
    <property type="term" value="F:nucleic acid binding"/>
    <property type="evidence" value="ECO:0007669"/>
    <property type="project" value="InterPro"/>
</dbReference>
<dbReference type="RefSeq" id="WP_277582855.1">
    <property type="nucleotide sequence ID" value="NZ_JAMBPY010000001.1"/>
</dbReference>
<dbReference type="CDD" id="cd04485">
    <property type="entry name" value="DnaE_OBF"/>
    <property type="match status" value="1"/>
</dbReference>
<comment type="subunit">
    <text evidence="10">DNA polymerase III contains a core (composed of alpha, epsilon and theta chains) that associates with a tau subunit. This core dimerizes to form the POLIII' complex. PolIII' associates with the gamma complex (composed of gamma, delta, delta', psi and chi chains) and with the beta chain to form the complete DNA polymerase III complex.</text>
</comment>
<dbReference type="EMBL" id="JAMBQA010000001">
    <property type="protein sequence ID" value="MDG0845210.1"/>
    <property type="molecule type" value="Genomic_DNA"/>
</dbReference>
<evidence type="ECO:0000256" key="2">
    <source>
        <dbReference type="ARBA" id="ARBA00009496"/>
    </source>
</evidence>
<sequence>MVTHLNIHTTYDLLHSSLRIKDVVAKAAKEGYTALAITDTNVLYGYPQFYDACIAANIHPIFGMTIFVTDGLESVETIVLAQNEQGLKDMFKLSSAIKMKEKTETPIEWLKKYLQHIVVIFKDVSSSNEAIVADFTDDTHIYVNHTSEVTLELPMVWAQSTRYLNQQDADTLTALAAIRDNAKLDLVSEQPDYDAHLYDYSDLATLHLSKEVLDNTNQLETICQAEMIYHQSLLPKFKTPDNQQSKDYLWQVLQENLNQLNLNHNQFDTYRERLVHEYQVITRMGFEDYFLIVSDLIHYAKTHDVLVGPGRGSSAGSLVSYLLNITTIDPIQYNLLFERFLNPERVTMPDIDIDFEDTHRDKVIQYVQEKYGDNHVAGIVTFGHLLARAVARDVGRIMGFDEVTLNEISKLIPHKLGITLDQAYEQNDFKQFVHRNHRHERWFEISKKLEGLPRHTSTHAAGIIINDHPLYEYAPLTLGDTGLLTQWTMTEAERIGLLKIDFLGLRNLSIIHQIVKQVKKDTNTHIDIEQIPFDDSKVFQLLSQGDTTGIFQLESDGIRNVLKKLQPEHFEDIVAVTSLYRPGPMEEIPTYITRRHNPSKVQYLHSDLQPILSNTYGVIIYQEQIMQIASKFANFSYGEADILRRAMSKKNRAVLESERQHFVDGALKNGYDESLSKQIFDLILKFADYGFARAHAVSYSKIAYIMSYLKVHYPNYFYANILSNTIGSEKKTAQIIDEAKHQSINILTPNINQSHWFYKATKQGIYLSIGAIKGVGYQSVKLIVDERITNGHFKDFFDFTRRIPKRIKSRKLLEALILVGAFDTFGKNRATLLQSIDQVLDSSSDIEQDGFIFDVLTPKATYEDKEELPDKVLSDYEKEYLGFYVSTHPVEKAFEQKQYLGIYKLTNARDNQPIFVQIDNIKRIRTKNGQNMAFVTLNDGVNSLDGVVFPDTFKKYETDLKTDETFILKGKFENRNNKKQLIINQIETVEAFEVSSFEQAKQIVIRNLSDETELKQFLTQTENSNYIPVKYFQEEQNKFKIIGYITRDNDVLNTFIQRFSPWDIRII</sequence>
<name>A0A9X4L2G7_9STAP</name>
<dbReference type="Pfam" id="PF07733">
    <property type="entry name" value="DNA_pol3_alpha"/>
    <property type="match status" value="1"/>
</dbReference>
<dbReference type="GO" id="GO:0003887">
    <property type="term" value="F:DNA-directed DNA polymerase activity"/>
    <property type="evidence" value="ECO:0007669"/>
    <property type="project" value="UniProtKB-KW"/>
</dbReference>
<dbReference type="Pfam" id="PF02811">
    <property type="entry name" value="PHP"/>
    <property type="match status" value="1"/>
</dbReference>
<evidence type="ECO:0000256" key="3">
    <source>
        <dbReference type="ARBA" id="ARBA00012417"/>
    </source>
</evidence>
<keyword evidence="7" id="KW-0235">DNA replication</keyword>
<dbReference type="Gene3D" id="1.10.10.1600">
    <property type="entry name" value="Bacterial DNA polymerase III alpha subunit, thumb domain"/>
    <property type="match status" value="1"/>
</dbReference>
<organism evidence="13 14">
    <name type="scientific">Staphylococcus equorum</name>
    <dbReference type="NCBI Taxonomy" id="246432"/>
    <lineage>
        <taxon>Bacteria</taxon>
        <taxon>Bacillati</taxon>
        <taxon>Bacillota</taxon>
        <taxon>Bacilli</taxon>
        <taxon>Bacillales</taxon>
        <taxon>Staphylococcaceae</taxon>
        <taxon>Staphylococcus</taxon>
    </lineage>
</organism>
<dbReference type="GO" id="GO:0008408">
    <property type="term" value="F:3'-5' exonuclease activity"/>
    <property type="evidence" value="ECO:0007669"/>
    <property type="project" value="InterPro"/>
</dbReference>
<dbReference type="Pfam" id="PF01336">
    <property type="entry name" value="tRNA_anti-codon"/>
    <property type="match status" value="1"/>
</dbReference>
<dbReference type="Pfam" id="PF14579">
    <property type="entry name" value="HHH_6"/>
    <property type="match status" value="1"/>
</dbReference>
<comment type="similarity">
    <text evidence="2">Belongs to the DNA polymerase type-C family. DnaE subfamily.</text>
</comment>
<evidence type="ECO:0000256" key="9">
    <source>
        <dbReference type="ARBA" id="ARBA00025611"/>
    </source>
</evidence>
<dbReference type="PANTHER" id="PTHR32294:SF0">
    <property type="entry name" value="DNA POLYMERASE III SUBUNIT ALPHA"/>
    <property type="match status" value="1"/>
</dbReference>
<dbReference type="EC" id="2.7.7.7" evidence="3"/>
<dbReference type="InterPro" id="IPR041931">
    <property type="entry name" value="DNA_pol3_alpha_thumb_dom"/>
</dbReference>
<evidence type="ECO:0000256" key="10">
    <source>
        <dbReference type="ARBA" id="ARBA00026073"/>
    </source>
</evidence>
<dbReference type="InterPro" id="IPR003141">
    <property type="entry name" value="Pol/His_phosphatase_N"/>
</dbReference>
<dbReference type="Gene3D" id="3.20.20.140">
    <property type="entry name" value="Metal-dependent hydrolases"/>
    <property type="match status" value="1"/>
</dbReference>
<evidence type="ECO:0000313" key="14">
    <source>
        <dbReference type="Proteomes" id="UP001152422"/>
    </source>
</evidence>
<dbReference type="InterPro" id="IPR004013">
    <property type="entry name" value="PHP_dom"/>
</dbReference>
<evidence type="ECO:0000256" key="8">
    <source>
        <dbReference type="ARBA" id="ARBA00022932"/>
    </source>
</evidence>
<comment type="catalytic activity">
    <reaction evidence="11">
        <text>DNA(n) + a 2'-deoxyribonucleoside 5'-triphosphate = DNA(n+1) + diphosphate</text>
        <dbReference type="Rhea" id="RHEA:22508"/>
        <dbReference type="Rhea" id="RHEA-COMP:17339"/>
        <dbReference type="Rhea" id="RHEA-COMP:17340"/>
        <dbReference type="ChEBI" id="CHEBI:33019"/>
        <dbReference type="ChEBI" id="CHEBI:61560"/>
        <dbReference type="ChEBI" id="CHEBI:173112"/>
        <dbReference type="EC" id="2.7.7.7"/>
    </reaction>
</comment>
<evidence type="ECO:0000256" key="6">
    <source>
        <dbReference type="ARBA" id="ARBA00022695"/>
    </source>
</evidence>
<dbReference type="InterPro" id="IPR011708">
    <property type="entry name" value="DNA_pol3_alpha_NTPase_dom"/>
</dbReference>
<evidence type="ECO:0000256" key="11">
    <source>
        <dbReference type="ARBA" id="ARBA00049244"/>
    </source>
</evidence>
<dbReference type="SMART" id="SM00481">
    <property type="entry name" value="POLIIIAc"/>
    <property type="match status" value="1"/>
</dbReference>
<comment type="caution">
    <text evidence="13">The sequence shown here is derived from an EMBL/GenBank/DDBJ whole genome shotgun (WGS) entry which is preliminary data.</text>
</comment>
<proteinExistence type="inferred from homology"/>
<dbReference type="InterPro" id="IPR004805">
    <property type="entry name" value="DnaE2/DnaE/PolC"/>
</dbReference>
<evidence type="ECO:0000256" key="1">
    <source>
        <dbReference type="ARBA" id="ARBA00004496"/>
    </source>
</evidence>
<dbReference type="Gene3D" id="1.10.150.870">
    <property type="match status" value="1"/>
</dbReference>
<dbReference type="NCBIfam" id="TIGR00594">
    <property type="entry name" value="polc"/>
    <property type="match status" value="1"/>
</dbReference>
<dbReference type="SUPFAM" id="SSF89550">
    <property type="entry name" value="PHP domain-like"/>
    <property type="match status" value="1"/>
</dbReference>
<dbReference type="InterPro" id="IPR040982">
    <property type="entry name" value="DNA_pol3_finger"/>
</dbReference>
<keyword evidence="8" id="KW-0239">DNA-directed DNA polymerase</keyword>
<reference evidence="13" key="1">
    <citation type="submission" date="2022-05" db="EMBL/GenBank/DDBJ databases">
        <title>Comparative genomics of Staphylococcus equorum isolates.</title>
        <authorList>
            <person name="Luelf R.H."/>
        </authorList>
    </citation>
    <scope>NUCLEOTIDE SEQUENCE</scope>
    <source>
        <strain evidence="13">TMW 2.2497</strain>
    </source>
</reference>
<gene>
    <name evidence="13" type="ORF">M4L89_02975</name>
</gene>
<protein>
    <recommendedName>
        <fullName evidence="4">DNA polymerase III subunit alpha</fullName>
        <ecNumber evidence="3">2.7.7.7</ecNumber>
    </recommendedName>
</protein>
<keyword evidence="14" id="KW-1185">Reference proteome</keyword>